<dbReference type="InterPro" id="IPR005162">
    <property type="entry name" value="Retrotrans_gag_dom"/>
</dbReference>
<dbReference type="Proteomes" id="UP001417504">
    <property type="component" value="Unassembled WGS sequence"/>
</dbReference>
<dbReference type="AlphaFoldDB" id="A0AAP0P4M9"/>
<keyword evidence="3" id="KW-1185">Reference proteome</keyword>
<organism evidence="2 3">
    <name type="scientific">Stephania japonica</name>
    <dbReference type="NCBI Taxonomy" id="461633"/>
    <lineage>
        <taxon>Eukaryota</taxon>
        <taxon>Viridiplantae</taxon>
        <taxon>Streptophyta</taxon>
        <taxon>Embryophyta</taxon>
        <taxon>Tracheophyta</taxon>
        <taxon>Spermatophyta</taxon>
        <taxon>Magnoliopsida</taxon>
        <taxon>Ranunculales</taxon>
        <taxon>Menispermaceae</taxon>
        <taxon>Menispermoideae</taxon>
        <taxon>Cissampelideae</taxon>
        <taxon>Stephania</taxon>
    </lineage>
</organism>
<reference evidence="2 3" key="1">
    <citation type="submission" date="2024-01" db="EMBL/GenBank/DDBJ databases">
        <title>Genome assemblies of Stephania.</title>
        <authorList>
            <person name="Yang L."/>
        </authorList>
    </citation>
    <scope>NUCLEOTIDE SEQUENCE [LARGE SCALE GENOMIC DNA]</scope>
    <source>
        <strain evidence="2">QJT</strain>
        <tissue evidence="2">Leaf</tissue>
    </source>
</reference>
<dbReference type="Pfam" id="PF03732">
    <property type="entry name" value="Retrotrans_gag"/>
    <property type="match status" value="1"/>
</dbReference>
<evidence type="ECO:0000313" key="2">
    <source>
        <dbReference type="EMBL" id="KAK9130867.1"/>
    </source>
</evidence>
<accession>A0AAP0P4M9</accession>
<feature type="domain" description="Retrotransposon gag" evidence="1">
    <location>
        <begin position="6"/>
        <end position="49"/>
    </location>
</feature>
<sequence length="50" mass="6182">MASKGKPKDWAEFSERFNKKYIPRTVRNLKRTEFQTIRQQTRELVMQYMD</sequence>
<dbReference type="EMBL" id="JBBNAE010000004">
    <property type="protein sequence ID" value="KAK9130867.1"/>
    <property type="molecule type" value="Genomic_DNA"/>
</dbReference>
<gene>
    <name evidence="2" type="ORF">Sjap_011354</name>
</gene>
<name>A0AAP0P4M9_9MAGN</name>
<comment type="caution">
    <text evidence="2">The sequence shown here is derived from an EMBL/GenBank/DDBJ whole genome shotgun (WGS) entry which is preliminary data.</text>
</comment>
<evidence type="ECO:0000313" key="3">
    <source>
        <dbReference type="Proteomes" id="UP001417504"/>
    </source>
</evidence>
<evidence type="ECO:0000259" key="1">
    <source>
        <dbReference type="Pfam" id="PF03732"/>
    </source>
</evidence>
<proteinExistence type="predicted"/>
<protein>
    <recommendedName>
        <fullName evidence="1">Retrotransposon gag domain-containing protein</fullName>
    </recommendedName>
</protein>